<reference evidence="14" key="1">
    <citation type="submission" date="2018-09" db="EMBL/GenBank/DDBJ databases">
        <authorList>
            <person name="Zhu H."/>
        </authorList>
    </citation>
    <scope>NUCLEOTIDE SEQUENCE [LARGE SCALE GENOMIC DNA]</scope>
    <source>
        <strain evidence="14">K2W31S-8</strain>
    </source>
</reference>
<keyword evidence="7" id="KW-0560">Oxidoreductase</keyword>
<accession>A0A385YYS0</accession>
<dbReference type="Pfam" id="PF02600">
    <property type="entry name" value="DsbB"/>
    <property type="match status" value="1"/>
</dbReference>
<dbReference type="KEGG" id="pcav:D3880_03790"/>
<dbReference type="SUPFAM" id="SSF158442">
    <property type="entry name" value="DsbB-like"/>
    <property type="match status" value="1"/>
</dbReference>
<keyword evidence="5" id="KW-0249">Electron transport</keyword>
<evidence type="ECO:0000256" key="4">
    <source>
        <dbReference type="ARBA" id="ARBA00022692"/>
    </source>
</evidence>
<dbReference type="PANTHER" id="PTHR43469:SF1">
    <property type="entry name" value="SPBETA PROPHAGE-DERIVED DISULFIDE BOND FORMATION PROTEIN B"/>
    <property type="match status" value="1"/>
</dbReference>
<protein>
    <submittedName>
        <fullName evidence="13">Disulfide bond formation protein B</fullName>
    </submittedName>
</protein>
<dbReference type="InterPro" id="IPR023380">
    <property type="entry name" value="DsbB-like_sf"/>
</dbReference>
<comment type="similarity">
    <text evidence="2">Belongs to the DsbB family. BdbC subfamily.</text>
</comment>
<sequence>MTIKAPAGPWGLLLLAWLLALFSTLAALFIGEVMGQAPCVLCWFQRAFMFPLAVILAVACYRSDFDVWRYALPLAGIGALLALAHSLLYAGLIPQRIQPCSATGPSCSDANMTILGGIPLPLLALGAFVLIAILLLIIRRRTAQ</sequence>
<dbReference type="InterPro" id="IPR012187">
    <property type="entry name" value="Disulphide_bond_form_BdbC"/>
</dbReference>
<keyword evidence="3" id="KW-0813">Transport</keyword>
<evidence type="ECO:0000256" key="5">
    <source>
        <dbReference type="ARBA" id="ARBA00022982"/>
    </source>
</evidence>
<dbReference type="GO" id="GO:0016020">
    <property type="term" value="C:membrane"/>
    <property type="evidence" value="ECO:0007669"/>
    <property type="project" value="UniProtKB-SubCell"/>
</dbReference>
<evidence type="ECO:0000256" key="10">
    <source>
        <dbReference type="ARBA" id="ARBA00023186"/>
    </source>
</evidence>
<evidence type="ECO:0000256" key="9">
    <source>
        <dbReference type="ARBA" id="ARBA00023157"/>
    </source>
</evidence>
<keyword evidence="6 12" id="KW-1133">Transmembrane helix</keyword>
<evidence type="ECO:0000256" key="12">
    <source>
        <dbReference type="SAM" id="Phobius"/>
    </source>
</evidence>
<dbReference type="GO" id="GO:0006457">
    <property type="term" value="P:protein folding"/>
    <property type="evidence" value="ECO:0007669"/>
    <property type="project" value="InterPro"/>
</dbReference>
<keyword evidence="11" id="KW-0676">Redox-active center</keyword>
<keyword evidence="10" id="KW-0143">Chaperone</keyword>
<evidence type="ECO:0000256" key="1">
    <source>
        <dbReference type="ARBA" id="ARBA00004141"/>
    </source>
</evidence>
<comment type="subcellular location">
    <subcellularLocation>
        <location evidence="1">Membrane</location>
        <topology evidence="1">Multi-pass membrane protein</topology>
    </subcellularLocation>
</comment>
<evidence type="ECO:0000256" key="7">
    <source>
        <dbReference type="ARBA" id="ARBA00023002"/>
    </source>
</evidence>
<evidence type="ECO:0000256" key="3">
    <source>
        <dbReference type="ARBA" id="ARBA00022448"/>
    </source>
</evidence>
<evidence type="ECO:0000256" key="2">
    <source>
        <dbReference type="ARBA" id="ARBA00007602"/>
    </source>
</evidence>
<gene>
    <name evidence="13" type="ORF">D3880_03790</name>
</gene>
<feature type="transmembrane region" description="Helical" evidence="12">
    <location>
        <begin position="45"/>
        <end position="63"/>
    </location>
</feature>
<name>A0A385YYS0_9PSED</name>
<keyword evidence="4 12" id="KW-0812">Transmembrane</keyword>
<evidence type="ECO:0000256" key="11">
    <source>
        <dbReference type="ARBA" id="ARBA00023284"/>
    </source>
</evidence>
<dbReference type="PIRSF" id="PIRSF036659">
    <property type="entry name" value="BdbC"/>
    <property type="match status" value="1"/>
</dbReference>
<evidence type="ECO:0000313" key="13">
    <source>
        <dbReference type="EMBL" id="AYC31571.1"/>
    </source>
</evidence>
<evidence type="ECO:0000256" key="8">
    <source>
        <dbReference type="ARBA" id="ARBA00023136"/>
    </source>
</evidence>
<feature type="transmembrane region" description="Helical" evidence="12">
    <location>
        <begin position="70"/>
        <end position="92"/>
    </location>
</feature>
<organism evidence="13 14">
    <name type="scientific">Pseudomonas cavernae</name>
    <dbReference type="NCBI Taxonomy" id="2320867"/>
    <lineage>
        <taxon>Bacteria</taxon>
        <taxon>Pseudomonadati</taxon>
        <taxon>Pseudomonadota</taxon>
        <taxon>Gammaproteobacteria</taxon>
        <taxon>Pseudomonadales</taxon>
        <taxon>Pseudomonadaceae</taxon>
        <taxon>Pseudomonas</taxon>
    </lineage>
</organism>
<dbReference type="InterPro" id="IPR003752">
    <property type="entry name" value="DiS_bond_form_DsbB/BdbC"/>
</dbReference>
<dbReference type="EMBL" id="CP032419">
    <property type="protein sequence ID" value="AYC31571.1"/>
    <property type="molecule type" value="Genomic_DNA"/>
</dbReference>
<proteinExistence type="inferred from homology"/>
<keyword evidence="14" id="KW-1185">Reference proteome</keyword>
<feature type="transmembrane region" description="Helical" evidence="12">
    <location>
        <begin position="112"/>
        <end position="138"/>
    </location>
</feature>
<dbReference type="Gene3D" id="1.20.1550.10">
    <property type="entry name" value="DsbB-like"/>
    <property type="match status" value="1"/>
</dbReference>
<dbReference type="PANTHER" id="PTHR43469">
    <property type="entry name" value="DISULFIDE FORMATION PROTEIN-RELATED"/>
    <property type="match status" value="1"/>
</dbReference>
<keyword evidence="8 12" id="KW-0472">Membrane</keyword>
<evidence type="ECO:0000313" key="14">
    <source>
        <dbReference type="Proteomes" id="UP000265560"/>
    </source>
</evidence>
<dbReference type="OrthoDB" id="158402at2"/>
<dbReference type="Proteomes" id="UP000265560">
    <property type="component" value="Chromosome"/>
</dbReference>
<dbReference type="GO" id="GO:0015035">
    <property type="term" value="F:protein-disulfide reductase activity"/>
    <property type="evidence" value="ECO:0007669"/>
    <property type="project" value="InterPro"/>
</dbReference>
<dbReference type="RefSeq" id="WP_119892196.1">
    <property type="nucleotide sequence ID" value="NZ_CP032419.1"/>
</dbReference>
<dbReference type="HAMAP" id="MF_00287">
    <property type="entry name" value="BdbC"/>
    <property type="match status" value="1"/>
</dbReference>
<dbReference type="AlphaFoldDB" id="A0A385YYS0"/>
<evidence type="ECO:0000256" key="6">
    <source>
        <dbReference type="ARBA" id="ARBA00022989"/>
    </source>
</evidence>
<keyword evidence="9" id="KW-1015">Disulfide bond</keyword>